<reference evidence="2 3" key="1">
    <citation type="journal article" date="2015" name="Stand. Genomic Sci.">
        <title>Genomic Encyclopedia of Bacterial and Archaeal Type Strains, Phase III: the genomes of soil and plant-associated and newly described type strains.</title>
        <authorList>
            <person name="Whitman W.B."/>
            <person name="Woyke T."/>
            <person name="Klenk H.P."/>
            <person name="Zhou Y."/>
            <person name="Lilburn T.G."/>
            <person name="Beck B.J."/>
            <person name="De Vos P."/>
            <person name="Vandamme P."/>
            <person name="Eisen J.A."/>
            <person name="Garrity G."/>
            <person name="Hugenholtz P."/>
            <person name="Kyrpides N.C."/>
        </authorList>
    </citation>
    <scope>NUCLEOTIDE SEQUENCE [LARGE SCALE GENOMIC DNA]</scope>
    <source>
        <strain evidence="2 3">A3</strain>
    </source>
</reference>
<feature type="domain" description="Fibronectin type-III" evidence="1">
    <location>
        <begin position="216"/>
        <end position="309"/>
    </location>
</feature>
<name>A0A4R2IA68_9GAMM</name>
<dbReference type="SUPFAM" id="SSF49265">
    <property type="entry name" value="Fibronectin type III"/>
    <property type="match status" value="1"/>
</dbReference>
<keyword evidence="3" id="KW-1185">Reference proteome</keyword>
<comment type="caution">
    <text evidence="2">The sequence shown here is derived from an EMBL/GenBank/DDBJ whole genome shotgun (WGS) entry which is preliminary data.</text>
</comment>
<protein>
    <submittedName>
        <fullName evidence="2">Choice-of-anchor B domain-containing protein</fullName>
    </submittedName>
</protein>
<dbReference type="AlphaFoldDB" id="A0A4R2IA68"/>
<proteinExistence type="predicted"/>
<dbReference type="Pfam" id="PF20773">
    <property type="entry name" value="InhA-like_MAM"/>
    <property type="match status" value="1"/>
</dbReference>
<sequence>MRRSRTGRDAPVFAGCVGDAGYTHESQCWVYAGPDTAHVGREICVDSNGPTHKVAIVDVTDKGAPVTLSSFTYDGAAYPHQGWLTDDHRYLLVDDELDESNFGHAARTYVFDVSDLDAPVLVGHHDSALGVIDHNQYVHGQYVYQSNYEAGVRILRMDNLSAAQLTEVAYFDTYPASDHPQFNGSWNNYRFPGSGRVIATGIDEGFFVLEPHLCTAPATPALAATPNGDHRIDLAWSGSAPDATYRVERAQGGCGGRFETIADQIAASSWSDTDASGDVTYGYRVVATDASGGCAAPASTCVEAQTSGSCTAPPLFAGIATASNAGTAQCRVDLAWAGAQPACGGPAAYSVYRSDQADFVPDLAHRIATGIGALAWADDAVAGGSPQYYVVRASDTANGSEEGNLVRLAATPTGPNHDGTFASGAEPGDPLFEAQGVGTPSRAPDQIEHAGWHMSTARTHGGLQSFWSTAANNLCVTLVTPPLDLTGGTSPQLSFWTAWDIEQGWDGGVVEISTDGGTIWSRLTPIGGYPGTITDGGNLCGIATGSGAFTGRGQFGFTQHQVDLGAYAGMNVKLRWLYRTDTAQTGEGWFVDDIALTHAQVPGTCTIGGDTIFANGFDVAAH</sequence>
<dbReference type="PANTHER" id="PTHR38787">
    <property type="entry name" value="REGULATORY P DOMAIN-CONTAINING PROTEIN"/>
    <property type="match status" value="1"/>
</dbReference>
<accession>A0A4R2IA68</accession>
<dbReference type="GO" id="GO:0005576">
    <property type="term" value="C:extracellular region"/>
    <property type="evidence" value="ECO:0007669"/>
    <property type="project" value="TreeGrafter"/>
</dbReference>
<evidence type="ECO:0000259" key="1">
    <source>
        <dbReference type="PROSITE" id="PS50853"/>
    </source>
</evidence>
<dbReference type="RefSeq" id="WP_131996320.1">
    <property type="nucleotide sequence ID" value="NZ_SLWQ01000003.1"/>
</dbReference>
<evidence type="ECO:0000313" key="3">
    <source>
        <dbReference type="Proteomes" id="UP000294862"/>
    </source>
</evidence>
<dbReference type="Gene3D" id="2.60.40.10">
    <property type="entry name" value="Immunoglobulins"/>
    <property type="match status" value="2"/>
</dbReference>
<dbReference type="InterPro" id="IPR013783">
    <property type="entry name" value="Ig-like_fold"/>
</dbReference>
<dbReference type="InterPro" id="IPR036116">
    <property type="entry name" value="FN3_sf"/>
</dbReference>
<dbReference type="Gene3D" id="2.60.120.260">
    <property type="entry name" value="Galactose-binding domain-like"/>
    <property type="match status" value="1"/>
</dbReference>
<dbReference type="InterPro" id="IPR003961">
    <property type="entry name" value="FN3_dom"/>
</dbReference>
<organism evidence="2 3">
    <name type="scientific">Dokdonella fugitiva</name>
    <dbReference type="NCBI Taxonomy" id="328517"/>
    <lineage>
        <taxon>Bacteria</taxon>
        <taxon>Pseudomonadati</taxon>
        <taxon>Pseudomonadota</taxon>
        <taxon>Gammaproteobacteria</taxon>
        <taxon>Lysobacterales</taxon>
        <taxon>Rhodanobacteraceae</taxon>
        <taxon>Dokdonella</taxon>
    </lineage>
</organism>
<dbReference type="PANTHER" id="PTHR38787:SF3">
    <property type="entry name" value="REGULATORY P DOMAIN-CONTAINING PROTEIN"/>
    <property type="match status" value="1"/>
</dbReference>
<gene>
    <name evidence="2" type="ORF">EV148_103273</name>
</gene>
<dbReference type="InterPro" id="IPR027589">
    <property type="entry name" value="Choice_anch_B"/>
</dbReference>
<dbReference type="OrthoDB" id="9758603at2"/>
<dbReference type="NCBIfam" id="TIGR04312">
    <property type="entry name" value="choice_anch_B"/>
    <property type="match status" value="1"/>
</dbReference>
<dbReference type="Proteomes" id="UP000294862">
    <property type="component" value="Unassembled WGS sequence"/>
</dbReference>
<evidence type="ECO:0000313" key="2">
    <source>
        <dbReference type="EMBL" id="TCO41353.1"/>
    </source>
</evidence>
<dbReference type="PROSITE" id="PS50853">
    <property type="entry name" value="FN3"/>
    <property type="match status" value="1"/>
</dbReference>
<dbReference type="EMBL" id="SLWQ01000003">
    <property type="protein sequence ID" value="TCO41353.1"/>
    <property type="molecule type" value="Genomic_DNA"/>
</dbReference>